<sequence>MEELFGMILVFSDTLFDVDDDKPFGFRFWLALVVWAVAVCAFVIFLYMFIMFVPSLFNHPLTQLWWVCVGIEVLFGGMSYFLGRRTVIWALQIKNNIQAHSSHQHHN</sequence>
<dbReference type="RefSeq" id="WP_010295866.1">
    <property type="nucleotide sequence ID" value="NZ_CP042383.1"/>
</dbReference>
<accession>A0A5B8SWM4</accession>
<dbReference type="AlphaFoldDB" id="A0A5B8SWM4"/>
<dbReference type="Proteomes" id="UP001529201">
    <property type="component" value="Unassembled WGS sequence"/>
</dbReference>
<dbReference type="KEGG" id="lpse:FGL85_03045"/>
<gene>
    <name evidence="3" type="ORF">FGL85_03045</name>
    <name evidence="2" type="ORF">P1N92_06650</name>
</gene>
<dbReference type="EMBL" id="CP042383">
    <property type="protein sequence ID" value="QEA41552.1"/>
    <property type="molecule type" value="Genomic_DNA"/>
</dbReference>
<protein>
    <submittedName>
        <fullName evidence="3">Uncharacterized protein</fullName>
    </submittedName>
</protein>
<dbReference type="EMBL" id="JARGDN010000006">
    <property type="protein sequence ID" value="MDG9733794.1"/>
    <property type="molecule type" value="Genomic_DNA"/>
</dbReference>
<evidence type="ECO:0000313" key="3">
    <source>
        <dbReference type="EMBL" id="QEA41552.1"/>
    </source>
</evidence>
<evidence type="ECO:0000256" key="1">
    <source>
        <dbReference type="SAM" id="Phobius"/>
    </source>
</evidence>
<feature type="transmembrane region" description="Helical" evidence="1">
    <location>
        <begin position="28"/>
        <end position="52"/>
    </location>
</feature>
<dbReference type="Proteomes" id="UP000321296">
    <property type="component" value="Chromosome"/>
</dbReference>
<organism evidence="3 4">
    <name type="scientific">Leuconostoc pseudomesenteroides</name>
    <dbReference type="NCBI Taxonomy" id="33968"/>
    <lineage>
        <taxon>Bacteria</taxon>
        <taxon>Bacillati</taxon>
        <taxon>Bacillota</taxon>
        <taxon>Bacilli</taxon>
        <taxon>Lactobacillales</taxon>
        <taxon>Lactobacillaceae</taxon>
        <taxon>Leuconostoc</taxon>
    </lineage>
</organism>
<reference evidence="3 4" key="1">
    <citation type="submission" date="2019-06" db="EMBL/GenBank/DDBJ databases">
        <title>Genome analyses of bacteria isolated from kimchi.</title>
        <authorList>
            <person name="Lee S."/>
            <person name="Ahn S."/>
            <person name="Roh S."/>
        </authorList>
    </citation>
    <scope>NUCLEOTIDE SEQUENCE [LARGE SCALE GENOMIC DNA]</scope>
    <source>
        <strain evidence="3 4">CBA3630</strain>
    </source>
</reference>
<proteinExistence type="predicted"/>
<name>A0A5B8SWM4_LEUPS</name>
<evidence type="ECO:0000313" key="5">
    <source>
        <dbReference type="Proteomes" id="UP001529201"/>
    </source>
</evidence>
<keyword evidence="1" id="KW-1133">Transmembrane helix</keyword>
<evidence type="ECO:0000313" key="4">
    <source>
        <dbReference type="Proteomes" id="UP000321296"/>
    </source>
</evidence>
<evidence type="ECO:0000313" key="2">
    <source>
        <dbReference type="EMBL" id="MDG9733794.1"/>
    </source>
</evidence>
<feature type="transmembrane region" description="Helical" evidence="1">
    <location>
        <begin position="64"/>
        <end position="83"/>
    </location>
</feature>
<keyword evidence="5" id="KW-1185">Reference proteome</keyword>
<reference evidence="2 5" key="2">
    <citation type="submission" date="2023-02" db="EMBL/GenBank/DDBJ databases">
        <title>Antimicrobial susceptibility testing and tentative epidemiological cut-off values for Lactobacillaceae family species intended for ingestion.</title>
        <authorList>
            <person name="Noehr-Meldgaard K."/>
            <person name="Struve C."/>
            <person name="Ingmer H."/>
            <person name="Koza A."/>
            <person name="Al-Nakeeb K."/>
            <person name="Agersoe Y."/>
        </authorList>
    </citation>
    <scope>NUCLEOTIDE SEQUENCE [LARGE SCALE GENOMIC DNA]</scope>
    <source>
        <strain evidence="2 5">DSM 20193</strain>
    </source>
</reference>
<dbReference type="GeneID" id="64343827"/>
<keyword evidence="1" id="KW-0812">Transmembrane</keyword>
<keyword evidence="1" id="KW-0472">Membrane</keyword>